<feature type="binding site" description="covalent" evidence="8">
    <location>
        <position position="257"/>
    </location>
    <ligand>
        <name>heme c</name>
        <dbReference type="ChEBI" id="CHEBI:61717"/>
        <label>2</label>
    </ligand>
</feature>
<dbReference type="Pfam" id="PF03150">
    <property type="entry name" value="CCP_MauG"/>
    <property type="match status" value="1"/>
</dbReference>
<feature type="region of interest" description="Disordered" evidence="10">
    <location>
        <begin position="23"/>
        <end position="56"/>
    </location>
</feature>
<keyword evidence="13" id="KW-1185">Reference proteome</keyword>
<dbReference type="EMBL" id="AGAZ01000026">
    <property type="protein sequence ID" value="EGZ49915.1"/>
    <property type="molecule type" value="Genomic_DNA"/>
</dbReference>
<dbReference type="AlphaFoldDB" id="G4CNA1"/>
<dbReference type="PROSITE" id="PS51007">
    <property type="entry name" value="CYTC"/>
    <property type="match status" value="1"/>
</dbReference>
<feature type="compositionally biased region" description="Low complexity" evidence="10">
    <location>
        <begin position="31"/>
        <end position="53"/>
    </location>
</feature>
<dbReference type="GO" id="GO:0004130">
    <property type="term" value="F:cytochrome-c peroxidase activity"/>
    <property type="evidence" value="ECO:0007669"/>
    <property type="project" value="UniProtKB-EC"/>
</dbReference>
<feature type="binding site" description="axial binding residue" evidence="9">
    <location>
        <position position="258"/>
    </location>
    <ligand>
        <name>heme c</name>
        <dbReference type="ChEBI" id="CHEBI:61717"/>
        <label>2</label>
    </ligand>
    <ligandPart>
        <name>Fe</name>
        <dbReference type="ChEBI" id="CHEBI:18248"/>
    </ligandPart>
</feature>
<evidence type="ECO:0000256" key="7">
    <source>
        <dbReference type="ARBA" id="ARBA00023004"/>
    </source>
</evidence>
<evidence type="ECO:0000256" key="2">
    <source>
        <dbReference type="ARBA" id="ARBA00022617"/>
    </source>
</evidence>
<comment type="PTM">
    <text evidence="8">Binds 2 heme groups per subunit.</text>
</comment>
<dbReference type="GO" id="GO:0046872">
    <property type="term" value="F:metal ion binding"/>
    <property type="evidence" value="ECO:0007669"/>
    <property type="project" value="UniProtKB-KW"/>
</dbReference>
<dbReference type="InterPro" id="IPR026259">
    <property type="entry name" value="MauG/Cytc_peroxidase"/>
</dbReference>
<dbReference type="GO" id="GO:0020037">
    <property type="term" value="F:heme binding"/>
    <property type="evidence" value="ECO:0007669"/>
    <property type="project" value="InterPro"/>
</dbReference>
<dbReference type="PROSITE" id="PS51257">
    <property type="entry name" value="PROKAR_LIPOPROTEIN"/>
    <property type="match status" value="1"/>
</dbReference>
<keyword evidence="4" id="KW-0732">Signal</keyword>
<evidence type="ECO:0000256" key="1">
    <source>
        <dbReference type="ARBA" id="ARBA00004418"/>
    </source>
</evidence>
<name>G4CNA1_9NEIS</name>
<dbReference type="SUPFAM" id="SSF46626">
    <property type="entry name" value="Cytochrome c"/>
    <property type="match status" value="2"/>
</dbReference>
<sequence>MNHTVKIGSLTLLALLAACGESKTDKKAEQAPQTSSKAPAPASAPAVADAGNASEEDKALLKQAQGIFQPLPSLEEMQKAHPFSEEQVKLGRQLWHDPRLSRGNTVSCNSCHNLASAGVDNMSTSQGHKGQFGGRNSPTVLNAALLGSQFWDGRAATVEEQAGGPLLNPVEMANTNEASVEKKIAEIPEYQALFKKAYGENGGAVSFANITDAIAAFERTLITPTKWDDYLKGNINALSPEERKGVRSFINNGCIACHQGVNLGGNSFQKIRFG</sequence>
<evidence type="ECO:0000256" key="5">
    <source>
        <dbReference type="ARBA" id="ARBA00022764"/>
    </source>
</evidence>
<dbReference type="InterPro" id="IPR009056">
    <property type="entry name" value="Cyt_c-like_dom"/>
</dbReference>
<proteinExistence type="predicted"/>
<dbReference type="EC" id="1.11.1.5" evidence="12"/>
<dbReference type="GO" id="GO:0009055">
    <property type="term" value="F:electron transfer activity"/>
    <property type="evidence" value="ECO:0007669"/>
    <property type="project" value="InterPro"/>
</dbReference>
<dbReference type="Proteomes" id="UP000005336">
    <property type="component" value="Unassembled WGS sequence"/>
</dbReference>
<feature type="binding site" description="covalent" evidence="8">
    <location>
        <position position="108"/>
    </location>
    <ligand>
        <name>heme c</name>
        <dbReference type="ChEBI" id="CHEBI:61717"/>
        <label>1</label>
    </ligand>
</feature>
<feature type="domain" description="Cytochrome c" evidence="11">
    <location>
        <begin position="86"/>
        <end position="195"/>
    </location>
</feature>
<feature type="binding site" description="covalent" evidence="8">
    <location>
        <position position="254"/>
    </location>
    <ligand>
        <name>heme c</name>
        <dbReference type="ChEBI" id="CHEBI:61717"/>
        <label>2</label>
    </ligand>
</feature>
<evidence type="ECO:0000313" key="13">
    <source>
        <dbReference type="Proteomes" id="UP000005336"/>
    </source>
</evidence>
<feature type="binding site" description="axial binding residue" evidence="9">
    <location>
        <position position="112"/>
    </location>
    <ligand>
        <name>heme c</name>
        <dbReference type="ChEBI" id="CHEBI:61717"/>
        <label>1</label>
    </ligand>
    <ligandPart>
        <name>Fe</name>
        <dbReference type="ChEBI" id="CHEBI:18248"/>
    </ligandPart>
</feature>
<evidence type="ECO:0000256" key="10">
    <source>
        <dbReference type="SAM" id="MobiDB-lite"/>
    </source>
</evidence>
<dbReference type="PANTHER" id="PTHR30600:SF7">
    <property type="entry name" value="CYTOCHROME C PEROXIDASE-RELATED"/>
    <property type="match status" value="1"/>
</dbReference>
<dbReference type="PATRIC" id="fig|1030841.3.peg.549"/>
<dbReference type="GO" id="GO:0042597">
    <property type="term" value="C:periplasmic space"/>
    <property type="evidence" value="ECO:0007669"/>
    <property type="project" value="UniProtKB-SubCell"/>
</dbReference>
<evidence type="ECO:0000256" key="8">
    <source>
        <dbReference type="PIRSR" id="PIRSR000294-1"/>
    </source>
</evidence>
<evidence type="ECO:0000256" key="4">
    <source>
        <dbReference type="ARBA" id="ARBA00022729"/>
    </source>
</evidence>
<evidence type="ECO:0000259" key="11">
    <source>
        <dbReference type="PROSITE" id="PS51007"/>
    </source>
</evidence>
<keyword evidence="12" id="KW-0575">Peroxidase</keyword>
<feature type="binding site" description="axial binding residue" evidence="9">
    <location>
        <position position="128"/>
    </location>
    <ligand>
        <name>heme c</name>
        <dbReference type="ChEBI" id="CHEBI:61717"/>
        <label>1</label>
    </ligand>
    <ligandPart>
        <name>Fe</name>
        <dbReference type="ChEBI" id="CHEBI:18248"/>
    </ligandPart>
</feature>
<dbReference type="InterPro" id="IPR051395">
    <property type="entry name" value="Cytochrome_c_Peroxidase/MauG"/>
</dbReference>
<evidence type="ECO:0000313" key="12">
    <source>
        <dbReference type="EMBL" id="EGZ49915.1"/>
    </source>
</evidence>
<gene>
    <name evidence="12" type="primary">ccpA2</name>
    <name evidence="12" type="ORF">HMPREF9370_0560</name>
</gene>
<keyword evidence="2 8" id="KW-0349">Heme</keyword>
<evidence type="ECO:0000256" key="3">
    <source>
        <dbReference type="ARBA" id="ARBA00022723"/>
    </source>
</evidence>
<accession>G4CNA1</accession>
<dbReference type="InterPro" id="IPR004852">
    <property type="entry name" value="Di-haem_cyt_c_peroxidsae"/>
</dbReference>
<comment type="cofactor">
    <cofactor evidence="8">
        <name>heme</name>
        <dbReference type="ChEBI" id="CHEBI:30413"/>
    </cofactor>
    <text evidence="8">Binds 2 heme groups.</text>
</comment>
<keyword evidence="7 9" id="KW-0408">Iron</keyword>
<dbReference type="Gene3D" id="1.10.760.10">
    <property type="entry name" value="Cytochrome c-like domain"/>
    <property type="match status" value="2"/>
</dbReference>
<dbReference type="HOGENOM" id="CLU_034652_3_0_4"/>
<dbReference type="PIRSF" id="PIRSF000294">
    <property type="entry name" value="Cytochrome-c_peroxidase"/>
    <property type="match status" value="1"/>
</dbReference>
<keyword evidence="6 12" id="KW-0560">Oxidoreductase</keyword>
<feature type="binding site" description="covalent" evidence="8">
    <location>
        <position position="111"/>
    </location>
    <ligand>
        <name>heme c</name>
        <dbReference type="ChEBI" id="CHEBI:61717"/>
        <label>1</label>
    </ligand>
</feature>
<evidence type="ECO:0000256" key="9">
    <source>
        <dbReference type="PIRSR" id="PIRSR000294-2"/>
    </source>
</evidence>
<dbReference type="PANTHER" id="PTHR30600">
    <property type="entry name" value="CYTOCHROME C PEROXIDASE-RELATED"/>
    <property type="match status" value="1"/>
</dbReference>
<dbReference type="STRING" id="1030841.HMPREF9370_0560"/>
<keyword evidence="3 9" id="KW-0479">Metal-binding</keyword>
<organism evidence="12 13">
    <name type="scientific">Neisseria wadsworthii 9715</name>
    <dbReference type="NCBI Taxonomy" id="1030841"/>
    <lineage>
        <taxon>Bacteria</taxon>
        <taxon>Pseudomonadati</taxon>
        <taxon>Pseudomonadota</taxon>
        <taxon>Betaproteobacteria</taxon>
        <taxon>Neisseriales</taxon>
        <taxon>Neisseriaceae</taxon>
        <taxon>Neisseria</taxon>
    </lineage>
</organism>
<comment type="subcellular location">
    <subcellularLocation>
        <location evidence="1">Periplasm</location>
    </subcellularLocation>
</comment>
<evidence type="ECO:0000256" key="6">
    <source>
        <dbReference type="ARBA" id="ARBA00023002"/>
    </source>
</evidence>
<protein>
    <submittedName>
        <fullName evidence="12">Cytochrome c551 peroxidase</fullName>
        <ecNumber evidence="12">1.11.1.5</ecNumber>
    </submittedName>
</protein>
<keyword evidence="5" id="KW-0574">Periplasm</keyword>
<reference evidence="12 13" key="1">
    <citation type="submission" date="2011-06" db="EMBL/GenBank/DDBJ databases">
        <authorList>
            <person name="Muzny D."/>
            <person name="Qin X."/>
            <person name="Deng J."/>
            <person name="Jiang H."/>
            <person name="Liu Y."/>
            <person name="Qu J."/>
            <person name="Song X.-Z."/>
            <person name="Zhang L."/>
            <person name="Thornton R."/>
            <person name="Coyle M."/>
            <person name="Francisco L."/>
            <person name="Jackson L."/>
            <person name="Javaid M."/>
            <person name="Korchina V."/>
            <person name="Kovar C."/>
            <person name="Mata R."/>
            <person name="Mathew T."/>
            <person name="Ngo R."/>
            <person name="Nguyen L."/>
            <person name="Nguyen N."/>
            <person name="Okwuonu G."/>
            <person name="Ongeri F."/>
            <person name="Pham C."/>
            <person name="Simmons D."/>
            <person name="Wilczek-Boney K."/>
            <person name="Hale W."/>
            <person name="Jakkamsetti A."/>
            <person name="Pham P."/>
            <person name="Ruth R."/>
            <person name="San Lucas F."/>
            <person name="Warren J."/>
            <person name="Zhang J."/>
            <person name="Zhao Z."/>
            <person name="Zhou C."/>
            <person name="Zhu D."/>
            <person name="Lee S."/>
            <person name="Bess C."/>
            <person name="Blankenburg K."/>
            <person name="Forbes L."/>
            <person name="Fu Q."/>
            <person name="Gubbala S."/>
            <person name="Hirani K."/>
            <person name="Jayaseelan J.C."/>
            <person name="Lara F."/>
            <person name="Munidasa M."/>
            <person name="Palculict T."/>
            <person name="Patil S."/>
            <person name="Pu L.-L."/>
            <person name="Saada N."/>
            <person name="Tang L."/>
            <person name="Weissenberger G."/>
            <person name="Zhu Y."/>
            <person name="Hemphill L."/>
            <person name="Shang Y."/>
            <person name="Youmans B."/>
            <person name="Ayvaz T."/>
            <person name="Ross M."/>
            <person name="Santibanez J."/>
            <person name="Aqrawi P."/>
            <person name="Gross S."/>
            <person name="Joshi V."/>
            <person name="Fowler G."/>
            <person name="Nazareth L."/>
            <person name="Reid J."/>
            <person name="Worley K."/>
            <person name="Petrosino J."/>
            <person name="Highlander S."/>
            <person name="Gibbs R."/>
        </authorList>
    </citation>
    <scope>NUCLEOTIDE SEQUENCE [LARGE SCALE GENOMIC DNA]</scope>
    <source>
        <strain evidence="12 13">9715</strain>
    </source>
</reference>
<comment type="caution">
    <text evidence="12">The sequence shown here is derived from an EMBL/GenBank/DDBJ whole genome shotgun (WGS) entry which is preliminary data.</text>
</comment>
<dbReference type="InterPro" id="IPR036909">
    <property type="entry name" value="Cyt_c-like_dom_sf"/>
</dbReference>